<dbReference type="Pfam" id="PF01284">
    <property type="entry name" value="MARVEL"/>
    <property type="match status" value="1"/>
</dbReference>
<keyword evidence="4 6" id="KW-0472">Membrane</keyword>
<evidence type="ECO:0000256" key="2">
    <source>
        <dbReference type="ARBA" id="ARBA00022692"/>
    </source>
</evidence>
<proteinExistence type="predicted"/>
<evidence type="ECO:0000256" key="4">
    <source>
        <dbReference type="ARBA" id="ARBA00023136"/>
    </source>
</evidence>
<feature type="transmembrane region" description="Helical" evidence="6">
    <location>
        <begin position="45"/>
        <end position="65"/>
    </location>
</feature>
<comment type="caution">
    <text evidence="8">The sequence shown here is derived from an EMBL/GenBank/DDBJ whole genome shotgun (WGS) entry which is preliminary data.</text>
</comment>
<organism evidence="8 9">
    <name type="scientific">Podospora fimiseda</name>
    <dbReference type="NCBI Taxonomy" id="252190"/>
    <lineage>
        <taxon>Eukaryota</taxon>
        <taxon>Fungi</taxon>
        <taxon>Dikarya</taxon>
        <taxon>Ascomycota</taxon>
        <taxon>Pezizomycotina</taxon>
        <taxon>Sordariomycetes</taxon>
        <taxon>Sordariomycetidae</taxon>
        <taxon>Sordariales</taxon>
        <taxon>Podosporaceae</taxon>
        <taxon>Podospora</taxon>
    </lineage>
</organism>
<dbReference type="PANTHER" id="PTHR37451">
    <property type="entry name" value="MARVEL DOMAIN"/>
    <property type="match status" value="1"/>
</dbReference>
<sequence length="317" mass="34409">MADVKPDGQYGYVQQPIAVAPVPQGAPAAVASAPKQQYVQQTPTWVVVIRGFQIFLSLIILGIAAWLMHGNVLDENAFALVCSIFTWIVVAYTLITEKVTSARGAYNIWAVMSLDLFIAILWLASMGANAALRQAFNSKITVNGCYDTGSTFNAHYCWRRLAKRGREGAIASDLALNMIALISGVSAIIMILFIVTLVFHGHTFRLWHAANKTPSNVEAGAQPQPYAQQPAAPVQQFQAPAAAPAYSAPQSYPQQAQTAFVPSPVGTPAPQQPFQAPQQQQYGYPNQPPQQQYGQPQQAYSPQPTPAPGQPYYPPQQ</sequence>
<keyword evidence="2 6" id="KW-0812">Transmembrane</keyword>
<feature type="compositionally biased region" description="Low complexity" evidence="5">
    <location>
        <begin position="272"/>
        <end position="302"/>
    </location>
</feature>
<evidence type="ECO:0000256" key="6">
    <source>
        <dbReference type="SAM" id="Phobius"/>
    </source>
</evidence>
<keyword evidence="9" id="KW-1185">Reference proteome</keyword>
<dbReference type="AlphaFoldDB" id="A0AAN7BKU0"/>
<reference evidence="8" key="1">
    <citation type="journal article" date="2023" name="Mol. Phylogenet. Evol.">
        <title>Genome-scale phylogeny and comparative genomics of the fungal order Sordariales.</title>
        <authorList>
            <person name="Hensen N."/>
            <person name="Bonometti L."/>
            <person name="Westerberg I."/>
            <person name="Brannstrom I.O."/>
            <person name="Guillou S."/>
            <person name="Cros-Aarteil S."/>
            <person name="Calhoun S."/>
            <person name="Haridas S."/>
            <person name="Kuo A."/>
            <person name="Mondo S."/>
            <person name="Pangilinan J."/>
            <person name="Riley R."/>
            <person name="LaButti K."/>
            <person name="Andreopoulos B."/>
            <person name="Lipzen A."/>
            <person name="Chen C."/>
            <person name="Yan M."/>
            <person name="Daum C."/>
            <person name="Ng V."/>
            <person name="Clum A."/>
            <person name="Steindorff A."/>
            <person name="Ohm R.A."/>
            <person name="Martin F."/>
            <person name="Silar P."/>
            <person name="Natvig D.O."/>
            <person name="Lalanne C."/>
            <person name="Gautier V."/>
            <person name="Ament-Velasquez S.L."/>
            <person name="Kruys A."/>
            <person name="Hutchinson M.I."/>
            <person name="Powell A.J."/>
            <person name="Barry K."/>
            <person name="Miller A.N."/>
            <person name="Grigoriev I.V."/>
            <person name="Debuchy R."/>
            <person name="Gladieux P."/>
            <person name="Hiltunen Thoren M."/>
            <person name="Johannesson H."/>
        </authorList>
    </citation>
    <scope>NUCLEOTIDE SEQUENCE</scope>
    <source>
        <strain evidence="8">CBS 990.96</strain>
    </source>
</reference>
<evidence type="ECO:0000313" key="9">
    <source>
        <dbReference type="Proteomes" id="UP001301958"/>
    </source>
</evidence>
<gene>
    <name evidence="8" type="ORF">QBC38DRAFT_531389</name>
</gene>
<evidence type="ECO:0000256" key="3">
    <source>
        <dbReference type="ARBA" id="ARBA00022989"/>
    </source>
</evidence>
<evidence type="ECO:0000256" key="5">
    <source>
        <dbReference type="SAM" id="MobiDB-lite"/>
    </source>
</evidence>
<accession>A0AAN7BKU0</accession>
<reference evidence="8" key="2">
    <citation type="submission" date="2023-05" db="EMBL/GenBank/DDBJ databases">
        <authorList>
            <consortium name="Lawrence Berkeley National Laboratory"/>
            <person name="Steindorff A."/>
            <person name="Hensen N."/>
            <person name="Bonometti L."/>
            <person name="Westerberg I."/>
            <person name="Brannstrom I.O."/>
            <person name="Guillou S."/>
            <person name="Cros-Aarteil S."/>
            <person name="Calhoun S."/>
            <person name="Haridas S."/>
            <person name="Kuo A."/>
            <person name="Mondo S."/>
            <person name="Pangilinan J."/>
            <person name="Riley R."/>
            <person name="Labutti K."/>
            <person name="Andreopoulos B."/>
            <person name="Lipzen A."/>
            <person name="Chen C."/>
            <person name="Yanf M."/>
            <person name="Daum C."/>
            <person name="Ng V."/>
            <person name="Clum A."/>
            <person name="Ohm R."/>
            <person name="Martin F."/>
            <person name="Silar P."/>
            <person name="Natvig D."/>
            <person name="Lalanne C."/>
            <person name="Gautier V."/>
            <person name="Ament-Velasquez S.L."/>
            <person name="Kruys A."/>
            <person name="Hutchinson M.I."/>
            <person name="Powell A.J."/>
            <person name="Barry K."/>
            <person name="Miller A.N."/>
            <person name="Grigoriev I.V."/>
            <person name="Debuchy R."/>
            <person name="Gladieux P."/>
            <person name="Thoren M.H."/>
            <person name="Johannesson H."/>
        </authorList>
    </citation>
    <scope>NUCLEOTIDE SEQUENCE</scope>
    <source>
        <strain evidence="8">CBS 990.96</strain>
    </source>
</reference>
<dbReference type="GO" id="GO:0016020">
    <property type="term" value="C:membrane"/>
    <property type="evidence" value="ECO:0007669"/>
    <property type="project" value="UniProtKB-SubCell"/>
</dbReference>
<dbReference type="PANTHER" id="PTHR37451:SF4">
    <property type="entry name" value="MARVEL DOMAIN-CONTAINING PROTEIN"/>
    <property type="match status" value="1"/>
</dbReference>
<evidence type="ECO:0000256" key="1">
    <source>
        <dbReference type="ARBA" id="ARBA00004141"/>
    </source>
</evidence>
<dbReference type="InterPro" id="IPR008253">
    <property type="entry name" value="Marvel"/>
</dbReference>
<feature type="transmembrane region" description="Helical" evidence="6">
    <location>
        <begin position="174"/>
        <end position="199"/>
    </location>
</feature>
<dbReference type="EMBL" id="MU865374">
    <property type="protein sequence ID" value="KAK4225146.1"/>
    <property type="molecule type" value="Genomic_DNA"/>
</dbReference>
<feature type="transmembrane region" description="Helical" evidence="6">
    <location>
        <begin position="107"/>
        <end position="128"/>
    </location>
</feature>
<feature type="region of interest" description="Disordered" evidence="5">
    <location>
        <begin position="253"/>
        <end position="317"/>
    </location>
</feature>
<dbReference type="Proteomes" id="UP001301958">
    <property type="component" value="Unassembled WGS sequence"/>
</dbReference>
<feature type="domain" description="MARVEL" evidence="7">
    <location>
        <begin position="47"/>
        <end position="142"/>
    </location>
</feature>
<name>A0AAN7BKU0_9PEZI</name>
<feature type="transmembrane region" description="Helical" evidence="6">
    <location>
        <begin position="77"/>
        <end position="95"/>
    </location>
</feature>
<protein>
    <recommendedName>
        <fullName evidence="7">MARVEL domain-containing protein</fullName>
    </recommendedName>
</protein>
<comment type="subcellular location">
    <subcellularLocation>
        <location evidence="1">Membrane</location>
        <topology evidence="1">Multi-pass membrane protein</topology>
    </subcellularLocation>
</comment>
<keyword evidence="3 6" id="KW-1133">Transmembrane helix</keyword>
<feature type="compositionally biased region" description="Pro residues" evidence="5">
    <location>
        <begin position="303"/>
        <end position="317"/>
    </location>
</feature>
<evidence type="ECO:0000313" key="8">
    <source>
        <dbReference type="EMBL" id="KAK4225146.1"/>
    </source>
</evidence>
<evidence type="ECO:0000259" key="7">
    <source>
        <dbReference type="Pfam" id="PF01284"/>
    </source>
</evidence>